<evidence type="ECO:0000313" key="3">
    <source>
        <dbReference type="EMBL" id="MPM05648.1"/>
    </source>
</evidence>
<feature type="region of interest" description="Disordered" evidence="1">
    <location>
        <begin position="229"/>
        <end position="249"/>
    </location>
</feature>
<dbReference type="Gene3D" id="3.20.170.40">
    <property type="entry name" value="Rifampin ADP-ribosyltransferase domain"/>
    <property type="match status" value="1"/>
</dbReference>
<organism evidence="3">
    <name type="scientific">bioreactor metagenome</name>
    <dbReference type="NCBI Taxonomy" id="1076179"/>
    <lineage>
        <taxon>unclassified sequences</taxon>
        <taxon>metagenomes</taxon>
        <taxon>ecological metagenomes</taxon>
    </lineage>
</organism>
<dbReference type="CDD" id="cd04301">
    <property type="entry name" value="NAT_SF"/>
    <property type="match status" value="1"/>
</dbReference>
<name>A0A644WQA1_9ZZZZ</name>
<dbReference type="EMBL" id="VSSQ01001152">
    <property type="protein sequence ID" value="MPM05648.1"/>
    <property type="molecule type" value="Genomic_DNA"/>
</dbReference>
<dbReference type="PANTHER" id="PTHR43305:SF1">
    <property type="entry name" value="FAMILY N-ACETYLTRANSFERASE, PUTATIVE (AFU_ORTHOLOGUE AFUA_2G01380)-RELATED"/>
    <property type="match status" value="1"/>
</dbReference>
<dbReference type="Pfam" id="PF00583">
    <property type="entry name" value="Acetyltransf_1"/>
    <property type="match status" value="1"/>
</dbReference>
<dbReference type="InterPro" id="IPR052777">
    <property type="entry name" value="Acetyltransferase_Enz"/>
</dbReference>
<comment type="caution">
    <text evidence="3">The sequence shown here is derived from an EMBL/GenBank/DDBJ whole genome shotgun (WGS) entry which is preliminary data.</text>
</comment>
<accession>A0A644WQA1</accession>
<protein>
    <recommendedName>
        <fullName evidence="2">N-acetyltransferase domain-containing protein</fullName>
    </recommendedName>
</protein>
<dbReference type="GO" id="GO:0016747">
    <property type="term" value="F:acyltransferase activity, transferring groups other than amino-acyl groups"/>
    <property type="evidence" value="ECO:0007669"/>
    <property type="project" value="InterPro"/>
</dbReference>
<dbReference type="PROSITE" id="PS51186">
    <property type="entry name" value="GNAT"/>
    <property type="match status" value="1"/>
</dbReference>
<dbReference type="NCBIfam" id="NF033144">
    <property type="entry name" value="rifampin_ARR"/>
    <property type="match status" value="1"/>
</dbReference>
<dbReference type="Gene3D" id="3.40.630.30">
    <property type="match status" value="1"/>
</dbReference>
<dbReference type="PANTHER" id="PTHR43305">
    <property type="entry name" value="FAMILY N-ACETYLTRANSFERASE, PUTATIVE (AFU_ORTHOLOGUE AFUA_2G01380)-RELATED"/>
    <property type="match status" value="1"/>
</dbReference>
<proteinExistence type="predicted"/>
<sequence>MQIELIEAYERIEDVKTLFSEYAASLPVDLGYQNYEEELALLPGKYARPNGRLYLALVEGELAGCAALRRLDNARAEMKRLYVRNSFRGLRLGRMLVERLITDAKEIGCRYLVLDTLSSMARAQQLYRELGFVEIPPYYDCPIFGTVFLSLPLESGAALSSPSDPGPFYHGTKADLRAGDLLEARHSSNYGSRSTANFVYMSATLDAAVWGAELAKGDSPGRIYQVEPTGAFENDPNLTDKKFPGNPTRSYRTRFPLKVTGEVKDWSGHPPDVLQAMLDHLAELERQGVEAINE</sequence>
<dbReference type="InterPro" id="IPR038611">
    <property type="entry name" value="Arr_sf"/>
</dbReference>
<dbReference type="SUPFAM" id="SSF55729">
    <property type="entry name" value="Acyl-CoA N-acyltransferases (Nat)"/>
    <property type="match status" value="1"/>
</dbReference>
<dbReference type="InterPro" id="IPR016181">
    <property type="entry name" value="Acyl_CoA_acyltransferase"/>
</dbReference>
<gene>
    <name evidence="3" type="ORF">SDC9_51938</name>
</gene>
<dbReference type="InterPro" id="IPR000182">
    <property type="entry name" value="GNAT_dom"/>
</dbReference>
<reference evidence="3" key="1">
    <citation type="submission" date="2019-08" db="EMBL/GenBank/DDBJ databases">
        <authorList>
            <person name="Kucharzyk K."/>
            <person name="Murdoch R.W."/>
            <person name="Higgins S."/>
            <person name="Loffler F."/>
        </authorList>
    </citation>
    <scope>NUCLEOTIDE SEQUENCE</scope>
</reference>
<evidence type="ECO:0000259" key="2">
    <source>
        <dbReference type="PROSITE" id="PS51186"/>
    </source>
</evidence>
<dbReference type="InterPro" id="IPR021975">
    <property type="entry name" value="Rifampin_Arr"/>
</dbReference>
<evidence type="ECO:0000256" key="1">
    <source>
        <dbReference type="SAM" id="MobiDB-lite"/>
    </source>
</evidence>
<dbReference type="Pfam" id="PF12120">
    <property type="entry name" value="Arr-ms"/>
    <property type="match status" value="1"/>
</dbReference>
<feature type="domain" description="N-acetyltransferase" evidence="2">
    <location>
        <begin position="3"/>
        <end position="154"/>
    </location>
</feature>
<dbReference type="AlphaFoldDB" id="A0A644WQA1"/>